<dbReference type="Proteomes" id="UP000185093">
    <property type="component" value="Unassembled WGS sequence"/>
</dbReference>
<evidence type="ECO:0000313" key="1">
    <source>
        <dbReference type="EMBL" id="SIN74113.1"/>
    </source>
</evidence>
<protein>
    <submittedName>
        <fullName evidence="1">Uncharacterized protein</fullName>
    </submittedName>
</protein>
<keyword evidence="2" id="KW-1185">Reference proteome</keyword>
<dbReference type="EMBL" id="FSQZ01000001">
    <property type="protein sequence ID" value="SIN74113.1"/>
    <property type="molecule type" value="Genomic_DNA"/>
</dbReference>
<evidence type="ECO:0000313" key="2">
    <source>
        <dbReference type="Proteomes" id="UP000185093"/>
    </source>
</evidence>
<reference evidence="1 2" key="1">
    <citation type="submission" date="2016-11" db="EMBL/GenBank/DDBJ databases">
        <authorList>
            <person name="Varghese N."/>
            <person name="Submissions S."/>
        </authorList>
    </citation>
    <scope>NUCLEOTIDE SEQUENCE [LARGE SCALE GENOMIC DNA]</scope>
    <source>
        <strain evidence="1 2">DSM 20664</strain>
    </source>
</reference>
<proteinExistence type="predicted"/>
<sequence length="138" mass="15336">MTIIFIVAFVLVPSFVATVRSTMVCSATKITDIVVCEDLDSNLTPVGRASDSLKFPYGITQVCVVFAFQGRSYFETYVEWFHEGTLIHNETVDLSGEGKKVFYLLRDDGAPLKKGLYRFSIICMGEQLANISFTVGEV</sequence>
<gene>
    <name evidence="1" type="ORF">SAMN05444368_1638</name>
</gene>
<comment type="caution">
    <text evidence="1">The sequence shown here is derived from an EMBL/GenBank/DDBJ whole genome shotgun (WGS) entry which is preliminary data.</text>
</comment>
<name>A0ABY1JEP1_9BACT</name>
<accession>A0ABY1JEP1</accession>
<organism evidence="1 2">
    <name type="scientific">Acetomicrobium flavidum</name>
    <dbReference type="NCBI Taxonomy" id="49896"/>
    <lineage>
        <taxon>Bacteria</taxon>
        <taxon>Thermotogati</taxon>
        <taxon>Synergistota</taxon>
        <taxon>Synergistia</taxon>
        <taxon>Synergistales</taxon>
        <taxon>Acetomicrobiaceae</taxon>
        <taxon>Acetomicrobium</taxon>
    </lineage>
</organism>